<dbReference type="GO" id="GO:0005737">
    <property type="term" value="C:cytoplasm"/>
    <property type="evidence" value="ECO:0007669"/>
    <property type="project" value="UniProtKB-SubCell"/>
</dbReference>
<dbReference type="EC" id="3.6.1.1" evidence="7"/>
<accession>A0A7R6VYQ6</accession>
<comment type="subunit">
    <text evidence="7">Homohexamer.</text>
</comment>
<evidence type="ECO:0000256" key="7">
    <source>
        <dbReference type="HAMAP-Rule" id="MF_00209"/>
    </source>
</evidence>
<evidence type="ECO:0000313" key="8">
    <source>
        <dbReference type="EMBL" id="BCG49583.1"/>
    </source>
</evidence>
<evidence type="ECO:0000256" key="5">
    <source>
        <dbReference type="ARBA" id="ARBA00022842"/>
    </source>
</evidence>
<sequence>MNLNNILPGNNLPNSFNVIIEISANSDPIKYEIDKNTGMIFVDRFLSTSMCYPCNYGYIPKTLVEDGDPIDVLVLTPFPLIPGCIISCRAIGLLKMMDTGSIDIKILSVPINRICPIYSNIKSFKNIPDFILEKIKHFFEHYKDLEKNKFIKIEKWEDSQIAQEKILSSILAYKSKFLN</sequence>
<keyword evidence="2 7" id="KW-0963">Cytoplasm</keyword>
<comment type="similarity">
    <text evidence="7">Belongs to the PPase family.</text>
</comment>
<comment type="function">
    <text evidence="7">Catalyzes the hydrolysis of inorganic pyrophosphate (PPi) forming two phosphate ions.</text>
</comment>
<reference evidence="8 9" key="1">
    <citation type="journal article" date="2020" name="Genome Biol. Evol.">
        <title>Comparative Genomics Underlines Multiple Roles of Profftella, an Obligate Symbiont of Psyllids: Providing Toxins, Vitamins, and Carotenoids.</title>
        <authorList>
            <person name="Nakabachi A."/>
            <person name="Piel J."/>
            <person name="Malenovsky I."/>
            <person name="Hirose Y."/>
        </authorList>
    </citation>
    <scope>NUCLEOTIDE SEQUENCE [LARGE SCALE GENOMIC DNA]</scope>
    <source>
        <strain evidence="8 9">Dco</strain>
    </source>
</reference>
<dbReference type="Pfam" id="PF00719">
    <property type="entry name" value="Pyrophosphatase"/>
    <property type="match status" value="1"/>
</dbReference>
<comment type="cofactor">
    <cofactor evidence="1 7">
        <name>Mg(2+)</name>
        <dbReference type="ChEBI" id="CHEBI:18420"/>
    </cofactor>
</comment>
<gene>
    <name evidence="7 8" type="primary">ppa</name>
    <name evidence="8" type="ORF">PADco_1630</name>
</gene>
<keyword evidence="5 7" id="KW-0460">Magnesium</keyword>
<dbReference type="EMBL" id="AP023215">
    <property type="protein sequence ID" value="BCG49583.1"/>
    <property type="molecule type" value="Genomic_DNA"/>
</dbReference>
<dbReference type="GO" id="GO:0004427">
    <property type="term" value="F:inorganic diphosphate phosphatase activity"/>
    <property type="evidence" value="ECO:0007669"/>
    <property type="project" value="UniProtKB-UniRule"/>
</dbReference>
<dbReference type="InterPro" id="IPR036649">
    <property type="entry name" value="Pyrophosphatase_sf"/>
</dbReference>
<evidence type="ECO:0000256" key="1">
    <source>
        <dbReference type="ARBA" id="ARBA00001946"/>
    </source>
</evidence>
<feature type="binding site" evidence="7">
    <location>
        <position position="71"/>
    </location>
    <ligand>
        <name>Mg(2+)</name>
        <dbReference type="ChEBI" id="CHEBI:18420"/>
        <label>1</label>
    </ligand>
</feature>
<evidence type="ECO:0000313" key="9">
    <source>
        <dbReference type="Proteomes" id="UP000595708"/>
    </source>
</evidence>
<dbReference type="GO" id="GO:0006796">
    <property type="term" value="P:phosphate-containing compound metabolic process"/>
    <property type="evidence" value="ECO:0007669"/>
    <property type="project" value="InterPro"/>
</dbReference>
<dbReference type="AlphaFoldDB" id="A0A7R6VYQ6"/>
<keyword evidence="9" id="KW-1185">Reference proteome</keyword>
<dbReference type="HAMAP" id="MF_00209">
    <property type="entry name" value="Inorganic_PPase"/>
    <property type="match status" value="1"/>
</dbReference>
<feature type="binding site" evidence="7">
    <location>
        <position position="142"/>
    </location>
    <ligand>
        <name>substrate</name>
    </ligand>
</feature>
<feature type="binding site" evidence="7">
    <location>
        <position position="44"/>
    </location>
    <ligand>
        <name>substrate</name>
    </ligand>
</feature>
<dbReference type="InterPro" id="IPR008162">
    <property type="entry name" value="Pyrophosphatase"/>
</dbReference>
<dbReference type="NCBIfam" id="NF002317">
    <property type="entry name" value="PRK01250.1"/>
    <property type="match status" value="1"/>
</dbReference>
<organism evidence="8 9">
    <name type="scientific">Candidatus Profftella armatura</name>
    <name type="common">Diaphorina cf. continua</name>
    <dbReference type="NCBI Taxonomy" id="2661583"/>
    <lineage>
        <taxon>Bacteria</taxon>
        <taxon>Pseudomonadati</taxon>
        <taxon>Pseudomonadota</taxon>
        <taxon>Betaproteobacteria</taxon>
        <taxon>Candidatus Profftella</taxon>
    </lineage>
</organism>
<evidence type="ECO:0000256" key="6">
    <source>
        <dbReference type="ARBA" id="ARBA00047820"/>
    </source>
</evidence>
<comment type="subcellular location">
    <subcellularLocation>
        <location evidence="7">Cytoplasm</location>
    </subcellularLocation>
</comment>
<dbReference type="GO" id="GO:0000287">
    <property type="term" value="F:magnesium ion binding"/>
    <property type="evidence" value="ECO:0007669"/>
    <property type="project" value="UniProtKB-UniRule"/>
</dbReference>
<proteinExistence type="inferred from homology"/>
<dbReference type="KEGG" id="parm:PADco_1630"/>
<dbReference type="SUPFAM" id="SSF50324">
    <property type="entry name" value="Inorganic pyrophosphatase"/>
    <property type="match status" value="1"/>
</dbReference>
<keyword evidence="4 7" id="KW-0378">Hydrolase</keyword>
<dbReference type="CDD" id="cd00412">
    <property type="entry name" value="pyrophosphatase"/>
    <property type="match status" value="1"/>
</dbReference>
<comment type="catalytic activity">
    <reaction evidence="6 7">
        <text>diphosphate + H2O = 2 phosphate + H(+)</text>
        <dbReference type="Rhea" id="RHEA:24576"/>
        <dbReference type="ChEBI" id="CHEBI:15377"/>
        <dbReference type="ChEBI" id="CHEBI:15378"/>
        <dbReference type="ChEBI" id="CHEBI:33019"/>
        <dbReference type="ChEBI" id="CHEBI:43474"/>
        <dbReference type="EC" id="3.6.1.1"/>
    </reaction>
</comment>
<dbReference type="Proteomes" id="UP000595708">
    <property type="component" value="Chromosome"/>
</dbReference>
<dbReference type="Gene3D" id="3.90.80.10">
    <property type="entry name" value="Inorganic pyrophosphatase"/>
    <property type="match status" value="1"/>
</dbReference>
<dbReference type="PANTHER" id="PTHR10286">
    <property type="entry name" value="INORGANIC PYROPHOSPHATASE"/>
    <property type="match status" value="1"/>
</dbReference>
<feature type="binding site" evidence="7">
    <location>
        <position position="66"/>
    </location>
    <ligand>
        <name>Mg(2+)</name>
        <dbReference type="ChEBI" id="CHEBI:18420"/>
        <label>1</label>
    </ligand>
</feature>
<dbReference type="FunFam" id="3.90.80.10:FF:000003">
    <property type="entry name" value="Inorganic pyrophosphatase"/>
    <property type="match status" value="1"/>
</dbReference>
<evidence type="ECO:0000256" key="2">
    <source>
        <dbReference type="ARBA" id="ARBA00022490"/>
    </source>
</evidence>
<dbReference type="RefSeq" id="WP_201329920.1">
    <property type="nucleotide sequence ID" value="NZ_AP023215.1"/>
</dbReference>
<dbReference type="PROSITE" id="PS00387">
    <property type="entry name" value="PPASE"/>
    <property type="match status" value="1"/>
</dbReference>
<feature type="binding site" evidence="7">
    <location>
        <position position="103"/>
    </location>
    <ligand>
        <name>Mg(2+)</name>
        <dbReference type="ChEBI" id="CHEBI:18420"/>
        <label>1</label>
    </ligand>
</feature>
<name>A0A7R6VYQ6_9PROT</name>
<feature type="binding site" evidence="7">
    <location>
        <position position="30"/>
    </location>
    <ligand>
        <name>substrate</name>
    </ligand>
</feature>
<evidence type="ECO:0000256" key="4">
    <source>
        <dbReference type="ARBA" id="ARBA00022801"/>
    </source>
</evidence>
<feature type="binding site" evidence="7">
    <location>
        <position position="56"/>
    </location>
    <ligand>
        <name>substrate</name>
    </ligand>
</feature>
<evidence type="ECO:0000256" key="3">
    <source>
        <dbReference type="ARBA" id="ARBA00022723"/>
    </source>
</evidence>
<feature type="binding site" evidence="7">
    <location>
        <position position="71"/>
    </location>
    <ligand>
        <name>Mg(2+)</name>
        <dbReference type="ChEBI" id="CHEBI:18420"/>
        <label>2</label>
    </ligand>
</feature>
<protein>
    <recommendedName>
        <fullName evidence="7">Inorganic pyrophosphatase</fullName>
        <ecNumber evidence="7">3.6.1.1</ecNumber>
    </recommendedName>
    <alternativeName>
        <fullName evidence="7">Pyrophosphate phospho-hydrolase</fullName>
        <shortName evidence="7">PPase</shortName>
    </alternativeName>
</protein>
<keyword evidence="3 7" id="KW-0479">Metal-binding</keyword>